<organism evidence="5 6">
    <name type="scientific">Limnochorda pilosa</name>
    <dbReference type="NCBI Taxonomy" id="1555112"/>
    <lineage>
        <taxon>Bacteria</taxon>
        <taxon>Bacillati</taxon>
        <taxon>Bacillota</taxon>
        <taxon>Limnochordia</taxon>
        <taxon>Limnochordales</taxon>
        <taxon>Limnochordaceae</taxon>
        <taxon>Limnochorda</taxon>
    </lineage>
</organism>
<evidence type="ECO:0000313" key="6">
    <source>
        <dbReference type="Proteomes" id="UP000065807"/>
    </source>
</evidence>
<dbReference type="KEGG" id="lpil:LIP_2716"/>
<sequence>MRRSPGLFVLAALVLAWMAGPSSAQAQEIVVGLNAELTGSIPVVGQSSRNAALMAVDEVNAQGGLLVGGARHRIRLLVEDNHDDPAAAAAVAQKLIYQDQVVAMVGPNASRDAIPAATIAESARTPMISPWSTNPQTTAGKSYVFRACFTDDFQGQVVAGFVYRDLGLRRAAVLYDVASDYNKGIAEIFRSSFTKLGGQVVAFETYTTGDRDFSSQITRIVSLNPDVLFLPNYYSEVPLQVQQARNLGYEGPIIGSDSWGSTEIVALGGAVMNDQFFTTHYAPDIATPEARAFIEGYEERYGSTPDDVAALTYDAFGMLFHAIQQAGSWEREAIRQALAQISQFTGVTGTMSFHGTGDPEKSAVVIRIQDGQFRYYGAASP</sequence>
<evidence type="ECO:0000259" key="4">
    <source>
        <dbReference type="Pfam" id="PF13458"/>
    </source>
</evidence>
<dbReference type="Proteomes" id="UP000065807">
    <property type="component" value="Chromosome"/>
</dbReference>
<dbReference type="Gene3D" id="3.40.50.2300">
    <property type="match status" value="2"/>
</dbReference>
<evidence type="ECO:0000313" key="5">
    <source>
        <dbReference type="EMBL" id="BAS28546.1"/>
    </source>
</evidence>
<gene>
    <name evidence="5" type="ORF">LIP_2716</name>
</gene>
<feature type="chain" id="PRO_5005487089" evidence="3">
    <location>
        <begin position="27"/>
        <end position="381"/>
    </location>
</feature>
<dbReference type="CDD" id="cd06347">
    <property type="entry name" value="PBP1_ABC_LivK_ligand_binding-like"/>
    <property type="match status" value="1"/>
</dbReference>
<feature type="signal peptide" evidence="3">
    <location>
        <begin position="1"/>
        <end position="26"/>
    </location>
</feature>
<comment type="similarity">
    <text evidence="1">Belongs to the leucine-binding protein family.</text>
</comment>
<feature type="domain" description="Leucine-binding protein" evidence="4">
    <location>
        <begin position="28"/>
        <end position="371"/>
    </location>
</feature>
<dbReference type="EMBL" id="AP014924">
    <property type="protein sequence ID" value="BAS28546.1"/>
    <property type="molecule type" value="Genomic_DNA"/>
</dbReference>
<dbReference type="STRING" id="1555112.LIP_2716"/>
<accession>A0A0K2SN57</accession>
<evidence type="ECO:0000256" key="3">
    <source>
        <dbReference type="SAM" id="SignalP"/>
    </source>
</evidence>
<dbReference type="PANTHER" id="PTHR30483:SF6">
    <property type="entry name" value="PERIPLASMIC BINDING PROTEIN OF ABC TRANSPORTER FOR NATURAL AMINO ACIDS"/>
    <property type="match status" value="1"/>
</dbReference>
<dbReference type="PANTHER" id="PTHR30483">
    <property type="entry name" value="LEUCINE-SPECIFIC-BINDING PROTEIN"/>
    <property type="match status" value="1"/>
</dbReference>
<keyword evidence="2 3" id="KW-0732">Signal</keyword>
<dbReference type="InterPro" id="IPR051010">
    <property type="entry name" value="BCAA_transport"/>
</dbReference>
<reference evidence="6" key="1">
    <citation type="submission" date="2015-07" db="EMBL/GenBank/DDBJ databases">
        <title>Complete genome sequence and phylogenetic analysis of Limnochorda pilosa.</title>
        <authorList>
            <person name="Watanabe M."/>
            <person name="Kojima H."/>
            <person name="Fukui M."/>
        </authorList>
    </citation>
    <scope>NUCLEOTIDE SEQUENCE [LARGE SCALE GENOMIC DNA]</scope>
    <source>
        <strain evidence="6">HC45</strain>
    </source>
</reference>
<dbReference type="Pfam" id="PF13458">
    <property type="entry name" value="Peripla_BP_6"/>
    <property type="match status" value="1"/>
</dbReference>
<evidence type="ECO:0000256" key="1">
    <source>
        <dbReference type="ARBA" id="ARBA00010062"/>
    </source>
</evidence>
<reference evidence="6" key="2">
    <citation type="journal article" date="2016" name="Int. J. Syst. Evol. Microbiol.">
        <title>Complete genome sequence and cell structure of Limnochorda pilosa, a Gram-negative spore-former within the phylum Firmicutes.</title>
        <authorList>
            <person name="Watanabe M."/>
            <person name="Kojima H."/>
            <person name="Fukui M."/>
        </authorList>
    </citation>
    <scope>NUCLEOTIDE SEQUENCE [LARGE SCALE GENOMIC DNA]</scope>
    <source>
        <strain evidence="6">HC45</strain>
    </source>
</reference>
<keyword evidence="6" id="KW-1185">Reference proteome</keyword>
<protein>
    <submittedName>
        <fullName evidence="5">Ethanolamine utilization protein EutJ</fullName>
    </submittedName>
</protein>
<evidence type="ECO:0000256" key="2">
    <source>
        <dbReference type="ARBA" id="ARBA00022729"/>
    </source>
</evidence>
<dbReference type="AlphaFoldDB" id="A0A0K2SN57"/>
<dbReference type="InterPro" id="IPR028081">
    <property type="entry name" value="Leu-bd"/>
</dbReference>
<dbReference type="SUPFAM" id="SSF53822">
    <property type="entry name" value="Periplasmic binding protein-like I"/>
    <property type="match status" value="1"/>
</dbReference>
<name>A0A0K2SN57_LIMPI</name>
<dbReference type="RefSeq" id="WP_082726297.1">
    <property type="nucleotide sequence ID" value="NZ_AP014924.1"/>
</dbReference>
<dbReference type="InterPro" id="IPR028082">
    <property type="entry name" value="Peripla_BP_I"/>
</dbReference>
<dbReference type="PATRIC" id="fig|1555112.3.peg.2756"/>
<proteinExistence type="inferred from homology"/>